<evidence type="ECO:0000313" key="11">
    <source>
        <dbReference type="EMBL" id="HIU62990.1"/>
    </source>
</evidence>
<gene>
    <name evidence="11" type="primary">pstC</name>
    <name evidence="11" type="ORF">IAB07_04425</name>
</gene>
<evidence type="ECO:0000256" key="7">
    <source>
        <dbReference type="ARBA" id="ARBA00022989"/>
    </source>
</evidence>
<accession>A0A9D1SK86</accession>
<dbReference type="InterPro" id="IPR011864">
    <property type="entry name" value="Phosphate_PstC"/>
</dbReference>
<dbReference type="NCBIfam" id="TIGR00974">
    <property type="entry name" value="3a0107s02c"/>
    <property type="match status" value="1"/>
</dbReference>
<comment type="caution">
    <text evidence="11">The sequence shown here is derived from an EMBL/GenBank/DDBJ whole genome shotgun (WGS) entry which is preliminary data.</text>
</comment>
<dbReference type="Gene3D" id="1.10.3720.10">
    <property type="entry name" value="MetI-like"/>
    <property type="match status" value="2"/>
</dbReference>
<sequence length="611" mass="63905">MEKSKIKEGCGKVFFAAAAALCIAAAAAIFVFILMKSVPALRQTGLGDFLFGTTWAPDPNDVYGQTLSGSYGVLPMLTGTLVATVCALAVGGTLGFFTAVFLAYYCRGRIRAVFTAVINLLAGVPSVIFGFFGIKVIMPLFNEISPNGNSSGLLLTSLILGMMIFPTVASLSKTALCSVPAAYYEGALALGSTRDQAVFRTVVPAARSGITAAMILGVGRALGETMAVVMVAGNSPQFIGGLFSSFRTLTANIVLEMGYAGEVQMGALFATGGVLLVFVALTVILLSLVTSDKKTKGRGGKKRGFTFLFDRRICAAGKVFGIFCALFALLFLSALVIYLAIKGLPHMSAQLLFGAYEYGGGISILPSVAATLMTVGISLVIALPLGICAAIFLSEYAKSKNPLVRIIRAAVDILSGVPSIVYGLFGAVTFVTLLGGSYSIAAGSLTIAVMLLPTVIRATEESLRAVPLSLREGALALGAGRLRTIFTVVLPSALPGIIAAAILSVGRVMSESAPFMFTMGSSLQPMPEGAMSGGTTLAVALYYLSGENLYTDEAYACACVLMLIVLALNVAAEVAGRALQKKFQGEKNARKRYKGERRGSLLRRISRSQEH</sequence>
<reference evidence="11" key="1">
    <citation type="submission" date="2020-10" db="EMBL/GenBank/DDBJ databases">
        <authorList>
            <person name="Gilroy R."/>
        </authorList>
    </citation>
    <scope>NUCLEOTIDE SEQUENCE</scope>
    <source>
        <strain evidence="11">9366</strain>
    </source>
</reference>
<dbReference type="PANTHER" id="PTHR30425">
    <property type="entry name" value="PHOSPHATE TRANSPORT SYSTEM PERMEASE PROTEIN PST"/>
    <property type="match status" value="1"/>
</dbReference>
<feature type="transmembrane region" description="Helical" evidence="9">
    <location>
        <begin position="319"/>
        <end position="341"/>
    </location>
</feature>
<dbReference type="InterPro" id="IPR035906">
    <property type="entry name" value="MetI-like_sf"/>
</dbReference>
<name>A0A9D1SK86_9FIRM</name>
<dbReference type="CDD" id="cd06261">
    <property type="entry name" value="TM_PBP2"/>
    <property type="match status" value="2"/>
</dbReference>
<feature type="transmembrane region" description="Helical" evidence="9">
    <location>
        <begin position="437"/>
        <end position="456"/>
    </location>
</feature>
<evidence type="ECO:0000256" key="2">
    <source>
        <dbReference type="ARBA" id="ARBA00007069"/>
    </source>
</evidence>
<evidence type="ECO:0000256" key="9">
    <source>
        <dbReference type="SAM" id="Phobius"/>
    </source>
</evidence>
<evidence type="ECO:0000256" key="4">
    <source>
        <dbReference type="ARBA" id="ARBA00022475"/>
    </source>
</evidence>
<dbReference type="Proteomes" id="UP000824145">
    <property type="component" value="Unassembled WGS sequence"/>
</dbReference>
<dbReference type="EMBL" id="DVNJ01000024">
    <property type="protein sequence ID" value="HIU62990.1"/>
    <property type="molecule type" value="Genomic_DNA"/>
</dbReference>
<keyword evidence="7 9" id="KW-1133">Transmembrane helix</keyword>
<keyword evidence="4" id="KW-1003">Cell membrane</keyword>
<dbReference type="GO" id="GO:0005886">
    <property type="term" value="C:plasma membrane"/>
    <property type="evidence" value="ECO:0007669"/>
    <property type="project" value="UniProtKB-SubCell"/>
</dbReference>
<feature type="domain" description="ABC transmembrane type-1" evidence="10">
    <location>
        <begin position="368"/>
        <end position="572"/>
    </location>
</feature>
<dbReference type="InterPro" id="IPR051124">
    <property type="entry name" value="Phosphate_Transport_Permease"/>
</dbReference>
<dbReference type="PROSITE" id="PS50928">
    <property type="entry name" value="ABC_TM1"/>
    <property type="match status" value="2"/>
</dbReference>
<keyword evidence="3" id="KW-0813">Transport</keyword>
<proteinExistence type="inferred from homology"/>
<organism evidence="11 12">
    <name type="scientific">Candidatus Caccalectryoclostridium excrementigallinarum</name>
    <dbReference type="NCBI Taxonomy" id="2840710"/>
    <lineage>
        <taxon>Bacteria</taxon>
        <taxon>Bacillati</taxon>
        <taxon>Bacillota</taxon>
        <taxon>Clostridia</taxon>
        <taxon>Christensenellales</taxon>
        <taxon>Christensenellaceae</taxon>
        <taxon>Christensenellaceae incertae sedis</taxon>
        <taxon>Candidatus Caccalectryoclostridium</taxon>
    </lineage>
</organism>
<feature type="transmembrane region" description="Helical" evidence="9">
    <location>
        <begin position="12"/>
        <end position="35"/>
    </location>
</feature>
<protein>
    <submittedName>
        <fullName evidence="11">Phosphate ABC transporter permease subunit PstC</fullName>
    </submittedName>
</protein>
<feature type="transmembrane region" description="Helical" evidence="9">
    <location>
        <begin position="81"/>
        <end position="105"/>
    </location>
</feature>
<dbReference type="GO" id="GO:0035435">
    <property type="term" value="P:phosphate ion transmembrane transport"/>
    <property type="evidence" value="ECO:0007669"/>
    <property type="project" value="InterPro"/>
</dbReference>
<dbReference type="InterPro" id="IPR005672">
    <property type="entry name" value="Phosphate_PstA"/>
</dbReference>
<evidence type="ECO:0000313" key="12">
    <source>
        <dbReference type="Proteomes" id="UP000824145"/>
    </source>
</evidence>
<evidence type="ECO:0000256" key="6">
    <source>
        <dbReference type="ARBA" id="ARBA00022692"/>
    </source>
</evidence>
<evidence type="ECO:0000256" key="1">
    <source>
        <dbReference type="ARBA" id="ARBA00004651"/>
    </source>
</evidence>
<feature type="transmembrane region" description="Helical" evidence="9">
    <location>
        <begin position="361"/>
        <end position="394"/>
    </location>
</feature>
<feature type="transmembrane region" description="Helical" evidence="9">
    <location>
        <begin position="266"/>
        <end position="289"/>
    </location>
</feature>
<dbReference type="SUPFAM" id="SSF161098">
    <property type="entry name" value="MetI-like"/>
    <property type="match status" value="2"/>
</dbReference>
<dbReference type="NCBIfam" id="TIGR02138">
    <property type="entry name" value="phosphate_pstC"/>
    <property type="match status" value="1"/>
</dbReference>
<dbReference type="PANTHER" id="PTHR30425:SF1">
    <property type="entry name" value="PHOSPHATE TRANSPORT SYSTEM PERMEASE PROTEIN PSTC"/>
    <property type="match status" value="1"/>
</dbReference>
<feature type="transmembrane region" description="Helical" evidence="9">
    <location>
        <begin position="553"/>
        <end position="572"/>
    </location>
</feature>
<dbReference type="GO" id="GO:0005315">
    <property type="term" value="F:phosphate transmembrane transporter activity"/>
    <property type="evidence" value="ECO:0007669"/>
    <property type="project" value="InterPro"/>
</dbReference>
<dbReference type="Pfam" id="PF00528">
    <property type="entry name" value="BPD_transp_1"/>
    <property type="match status" value="2"/>
</dbReference>
<feature type="transmembrane region" description="Helical" evidence="9">
    <location>
        <begin position="485"/>
        <end position="509"/>
    </location>
</feature>
<reference evidence="11" key="2">
    <citation type="journal article" date="2021" name="PeerJ">
        <title>Extensive microbial diversity within the chicken gut microbiome revealed by metagenomics and culture.</title>
        <authorList>
            <person name="Gilroy R."/>
            <person name="Ravi A."/>
            <person name="Getino M."/>
            <person name="Pursley I."/>
            <person name="Horton D.L."/>
            <person name="Alikhan N.F."/>
            <person name="Baker D."/>
            <person name="Gharbi K."/>
            <person name="Hall N."/>
            <person name="Watson M."/>
            <person name="Adriaenssens E.M."/>
            <person name="Foster-Nyarko E."/>
            <person name="Jarju S."/>
            <person name="Secka A."/>
            <person name="Antonio M."/>
            <person name="Oren A."/>
            <person name="Chaudhuri R.R."/>
            <person name="La Ragione R."/>
            <person name="Hildebrand F."/>
            <person name="Pallen M.J."/>
        </authorList>
    </citation>
    <scope>NUCLEOTIDE SEQUENCE</scope>
    <source>
        <strain evidence="11">9366</strain>
    </source>
</reference>
<feature type="transmembrane region" description="Helical" evidence="9">
    <location>
        <begin position="152"/>
        <end position="171"/>
    </location>
</feature>
<feature type="domain" description="ABC transmembrane type-1" evidence="10">
    <location>
        <begin position="77"/>
        <end position="287"/>
    </location>
</feature>
<evidence type="ECO:0000256" key="3">
    <source>
        <dbReference type="ARBA" id="ARBA00022448"/>
    </source>
</evidence>
<dbReference type="AlphaFoldDB" id="A0A9D1SK86"/>
<keyword evidence="6 9" id="KW-0812">Transmembrane</keyword>
<comment type="similarity">
    <text evidence="2">Belongs to the binding-protein-dependent transport system permease family. CysTW subfamily.</text>
</comment>
<comment type="subcellular location">
    <subcellularLocation>
        <location evidence="1">Cell membrane</location>
        <topology evidence="1">Multi-pass membrane protein</topology>
    </subcellularLocation>
</comment>
<keyword evidence="8 9" id="KW-0472">Membrane</keyword>
<dbReference type="InterPro" id="IPR000515">
    <property type="entry name" value="MetI-like"/>
</dbReference>
<evidence type="ECO:0000256" key="8">
    <source>
        <dbReference type="ARBA" id="ARBA00023136"/>
    </source>
</evidence>
<feature type="transmembrane region" description="Helical" evidence="9">
    <location>
        <begin position="406"/>
        <end position="431"/>
    </location>
</feature>
<evidence type="ECO:0000256" key="5">
    <source>
        <dbReference type="ARBA" id="ARBA00022592"/>
    </source>
</evidence>
<feature type="transmembrane region" description="Helical" evidence="9">
    <location>
        <begin position="112"/>
        <end position="132"/>
    </location>
</feature>
<keyword evidence="5" id="KW-0592">Phosphate transport</keyword>
<evidence type="ECO:0000259" key="10">
    <source>
        <dbReference type="PROSITE" id="PS50928"/>
    </source>
</evidence>